<evidence type="ECO:0000313" key="2">
    <source>
        <dbReference type="EMBL" id="PBK64771.1"/>
    </source>
</evidence>
<dbReference type="AlphaFoldDB" id="A0A2H3B1J8"/>
<protein>
    <submittedName>
        <fullName evidence="2">Uncharacterized protein</fullName>
    </submittedName>
</protein>
<sequence>MTNPSTLPRTLCHPYVQPRPLVERVDPRTPNPQRRTPYQQNPSDEHLPSQNATLGPSNVLRTPPPAYDPTEAEDYSRYLRARFRSPTPDLPLIMIPNSPEPPNGEESPCCSSSLGSNPDPENPEQIWVYQPHPRRPYQNHVQPPPAPLSPPRLG</sequence>
<feature type="compositionally biased region" description="Polar residues" evidence="1">
    <location>
        <begin position="31"/>
        <end position="60"/>
    </location>
</feature>
<gene>
    <name evidence="2" type="ORF">ARMSODRAFT_1022760</name>
</gene>
<feature type="region of interest" description="Disordered" evidence="1">
    <location>
        <begin position="1"/>
        <end position="154"/>
    </location>
</feature>
<reference evidence="3" key="1">
    <citation type="journal article" date="2017" name="Nat. Ecol. Evol.">
        <title>Genome expansion and lineage-specific genetic innovations in the forest pathogenic fungi Armillaria.</title>
        <authorList>
            <person name="Sipos G."/>
            <person name="Prasanna A.N."/>
            <person name="Walter M.C."/>
            <person name="O'Connor E."/>
            <person name="Balint B."/>
            <person name="Krizsan K."/>
            <person name="Kiss B."/>
            <person name="Hess J."/>
            <person name="Varga T."/>
            <person name="Slot J."/>
            <person name="Riley R."/>
            <person name="Boka B."/>
            <person name="Rigling D."/>
            <person name="Barry K."/>
            <person name="Lee J."/>
            <person name="Mihaltcheva S."/>
            <person name="LaButti K."/>
            <person name="Lipzen A."/>
            <person name="Waldron R."/>
            <person name="Moloney N.M."/>
            <person name="Sperisen C."/>
            <person name="Kredics L."/>
            <person name="Vagvoelgyi C."/>
            <person name="Patrignani A."/>
            <person name="Fitzpatrick D."/>
            <person name="Nagy I."/>
            <person name="Doyle S."/>
            <person name="Anderson J.B."/>
            <person name="Grigoriev I.V."/>
            <person name="Gueldener U."/>
            <person name="Muensterkoetter M."/>
            <person name="Nagy L.G."/>
        </authorList>
    </citation>
    <scope>NUCLEOTIDE SEQUENCE [LARGE SCALE GENOMIC DNA]</scope>
    <source>
        <strain evidence="3">28-4</strain>
    </source>
</reference>
<proteinExistence type="predicted"/>
<organism evidence="2 3">
    <name type="scientific">Armillaria solidipes</name>
    <dbReference type="NCBI Taxonomy" id="1076256"/>
    <lineage>
        <taxon>Eukaryota</taxon>
        <taxon>Fungi</taxon>
        <taxon>Dikarya</taxon>
        <taxon>Basidiomycota</taxon>
        <taxon>Agaricomycotina</taxon>
        <taxon>Agaricomycetes</taxon>
        <taxon>Agaricomycetidae</taxon>
        <taxon>Agaricales</taxon>
        <taxon>Marasmiineae</taxon>
        <taxon>Physalacriaceae</taxon>
        <taxon>Armillaria</taxon>
    </lineage>
</organism>
<dbReference type="STRING" id="1076256.A0A2H3B1J8"/>
<dbReference type="Proteomes" id="UP000218334">
    <property type="component" value="Unassembled WGS sequence"/>
</dbReference>
<accession>A0A2H3B1J8</accession>
<name>A0A2H3B1J8_9AGAR</name>
<evidence type="ECO:0000313" key="3">
    <source>
        <dbReference type="Proteomes" id="UP000218334"/>
    </source>
</evidence>
<feature type="compositionally biased region" description="Pro residues" evidence="1">
    <location>
        <begin position="142"/>
        <end position="154"/>
    </location>
</feature>
<evidence type="ECO:0000256" key="1">
    <source>
        <dbReference type="SAM" id="MobiDB-lite"/>
    </source>
</evidence>
<keyword evidence="3" id="KW-1185">Reference proteome</keyword>
<feature type="compositionally biased region" description="Low complexity" evidence="1">
    <location>
        <begin position="104"/>
        <end position="113"/>
    </location>
</feature>
<dbReference type="EMBL" id="KZ293449">
    <property type="protein sequence ID" value="PBK64771.1"/>
    <property type="molecule type" value="Genomic_DNA"/>
</dbReference>